<feature type="compositionally biased region" description="Low complexity" evidence="1">
    <location>
        <begin position="681"/>
        <end position="717"/>
    </location>
</feature>
<dbReference type="RefSeq" id="WP_211039868.1">
    <property type="nucleotide sequence ID" value="NZ_JAELVF020000001.1"/>
</dbReference>
<reference evidence="2" key="1">
    <citation type="submission" date="2021-06" db="EMBL/GenBank/DDBJ databases">
        <title>Sequencing of actinobacteria type strains.</title>
        <authorList>
            <person name="Nguyen G.-S."/>
            <person name="Wentzel A."/>
        </authorList>
    </citation>
    <scope>NUCLEOTIDE SEQUENCE</scope>
    <source>
        <strain evidence="2">P38-E01</strain>
    </source>
</reference>
<dbReference type="PRINTS" id="PR01217">
    <property type="entry name" value="PRICHEXTENSN"/>
</dbReference>
<dbReference type="EMBL" id="JAELVF020000001">
    <property type="protein sequence ID" value="MBU7596360.1"/>
    <property type="molecule type" value="Genomic_DNA"/>
</dbReference>
<evidence type="ECO:0000313" key="2">
    <source>
        <dbReference type="EMBL" id="MBU7596360.1"/>
    </source>
</evidence>
<name>A0A949N079_9ACTN</name>
<dbReference type="AlphaFoldDB" id="A0A949N079"/>
<gene>
    <name evidence="2" type="ORF">JGS22_001565</name>
</gene>
<comment type="caution">
    <text evidence="2">The sequence shown here is derived from an EMBL/GenBank/DDBJ whole genome shotgun (WGS) entry which is preliminary data.</text>
</comment>
<feature type="compositionally biased region" description="Acidic residues" evidence="1">
    <location>
        <begin position="656"/>
        <end position="668"/>
    </location>
</feature>
<feature type="compositionally biased region" description="Acidic residues" evidence="1">
    <location>
        <begin position="734"/>
        <end position="762"/>
    </location>
</feature>
<keyword evidence="2" id="KW-0067">ATP-binding</keyword>
<dbReference type="InterPro" id="IPR027417">
    <property type="entry name" value="P-loop_NTPase"/>
</dbReference>
<sequence length="800" mass="82038">MDPTHRGPQSRDGRDSGALARTVQLVADEYLLTVNPVDGSEIEICPPADLPAPPERHTAEAREAFQRAAAPSPPVGPSARITEQLPLLERQDERERVVRLLSRGRSVRLVGRPGSGRTALLNAVAEDCAGLAPDGVIRLGGHRRTPSDLLHELYAAVYHAPWHRLGRSELLAAVSGIGAVVVLDDVAFGGAALDELLRLTPECAFLVSAAPDIPAGSTEGTLTEVVLPGLSREASTGILEHAVGRPLRQDESDWAADLWFESEGLPLRFLQAGAVLRHRDALGAPDRPDEAQAASGGYAEAQEPFPTVELPALTVGLTPLAVAGTLSPLGRESLRYGVALDGEMPHQSHLPALVDDPQGDAALAELTAAGLVTATGSGYRLSGDLAGQLADEGFTDAEADADRALRAAQHYAWWAGHPSVTPDRVAAEAPAVLAAIRGTRAGGHSSSAALLAHTTAPVLAAALHWSAWEQALRGGQEAARLAGEVAEEAYFHHELGVLALCLGNVERARSELEASIGLRGALADKRGAVAGRRALALVEDRSTLALGTPSVAGAALPPAFAGAREDSTAPTAVAAAVPFAGDPGEPGASDATVVGAAVPERERRAPVLGTTKRNVAAVGAGALLAVALGAMLTVGNVSGGEDPGDTVKPDTSSSQDADDVPVEGPEDDPTSRDPKPEPSESDGSPSPSGSPSSDDPTSPTPSDDPTTPTDDPTTPSDEPSDPEPTDDPSTPTDEPSDPEPTDDPSEPTDEPTDPEPTDDPSESESLPGPSAPSGPSPSSSQPERTGPQAPPAGDGGLTIG</sequence>
<feature type="compositionally biased region" description="Basic and acidic residues" evidence="1">
    <location>
        <begin position="669"/>
        <end position="678"/>
    </location>
</feature>
<evidence type="ECO:0000313" key="3">
    <source>
        <dbReference type="Proteomes" id="UP000694501"/>
    </source>
</evidence>
<accession>A0A949N079</accession>
<protein>
    <submittedName>
        <fullName evidence="2">ATP-binding protein</fullName>
    </submittedName>
</protein>
<feature type="region of interest" description="Disordered" evidence="1">
    <location>
        <begin position="638"/>
        <end position="800"/>
    </location>
</feature>
<organism evidence="2 3">
    <name type="scientific">Streptomyces tardus</name>
    <dbReference type="NCBI Taxonomy" id="2780544"/>
    <lineage>
        <taxon>Bacteria</taxon>
        <taxon>Bacillati</taxon>
        <taxon>Actinomycetota</taxon>
        <taxon>Actinomycetes</taxon>
        <taxon>Kitasatosporales</taxon>
        <taxon>Streptomycetaceae</taxon>
        <taxon>Streptomyces</taxon>
    </lineage>
</organism>
<dbReference type="Gene3D" id="3.40.50.300">
    <property type="entry name" value="P-loop containing nucleotide triphosphate hydrolases"/>
    <property type="match status" value="1"/>
</dbReference>
<dbReference type="GO" id="GO:0005524">
    <property type="term" value="F:ATP binding"/>
    <property type="evidence" value="ECO:0007669"/>
    <property type="project" value="UniProtKB-KW"/>
</dbReference>
<proteinExistence type="predicted"/>
<keyword evidence="2" id="KW-0547">Nucleotide-binding</keyword>
<evidence type="ECO:0000256" key="1">
    <source>
        <dbReference type="SAM" id="MobiDB-lite"/>
    </source>
</evidence>
<keyword evidence="3" id="KW-1185">Reference proteome</keyword>
<dbReference type="SUPFAM" id="SSF52540">
    <property type="entry name" value="P-loop containing nucleoside triphosphate hydrolases"/>
    <property type="match status" value="1"/>
</dbReference>
<dbReference type="Proteomes" id="UP000694501">
    <property type="component" value="Unassembled WGS sequence"/>
</dbReference>